<dbReference type="InterPro" id="IPR011992">
    <property type="entry name" value="EF-hand-dom_pair"/>
</dbReference>
<gene>
    <name evidence="5" type="ORF">SPHA_79254</name>
</gene>
<organism evidence="5 6">
    <name type="scientific">Acanthosepion pharaonis</name>
    <name type="common">Pharaoh cuttlefish</name>
    <name type="synonym">Sepia pharaonis</name>
    <dbReference type="NCBI Taxonomy" id="158019"/>
    <lineage>
        <taxon>Eukaryota</taxon>
        <taxon>Metazoa</taxon>
        <taxon>Spiralia</taxon>
        <taxon>Lophotrochozoa</taxon>
        <taxon>Mollusca</taxon>
        <taxon>Cephalopoda</taxon>
        <taxon>Coleoidea</taxon>
        <taxon>Decapodiformes</taxon>
        <taxon>Sepiida</taxon>
        <taxon>Sepiina</taxon>
        <taxon>Sepiidae</taxon>
        <taxon>Acanthosepion</taxon>
    </lineage>
</organism>
<dbReference type="PANTHER" id="PTHR34524">
    <property type="entry name" value="CALCYPHOSIN"/>
    <property type="match status" value="1"/>
</dbReference>
<keyword evidence="2" id="KW-0677">Repeat</keyword>
<evidence type="ECO:0000313" key="5">
    <source>
        <dbReference type="EMBL" id="CAE1329864.1"/>
    </source>
</evidence>
<dbReference type="PROSITE" id="PS00018">
    <property type="entry name" value="EF_HAND_1"/>
    <property type="match status" value="1"/>
</dbReference>
<keyword evidence="1" id="KW-0479">Metal-binding</keyword>
<dbReference type="PANTHER" id="PTHR34524:SF6">
    <property type="entry name" value="CALCYPHOSINE LIKE"/>
    <property type="match status" value="1"/>
</dbReference>
<accession>A0A812EV49</accession>
<keyword evidence="3" id="KW-0106">Calcium</keyword>
<dbReference type="Gene3D" id="1.10.238.10">
    <property type="entry name" value="EF-hand"/>
    <property type="match status" value="2"/>
</dbReference>
<dbReference type="PROSITE" id="PS50222">
    <property type="entry name" value="EF_HAND_2"/>
    <property type="match status" value="3"/>
</dbReference>
<dbReference type="Pfam" id="PF13499">
    <property type="entry name" value="EF-hand_7"/>
    <property type="match status" value="2"/>
</dbReference>
<comment type="caution">
    <text evidence="5">The sequence shown here is derived from an EMBL/GenBank/DDBJ whole genome shotgun (WGS) entry which is preliminary data.</text>
</comment>
<dbReference type="OrthoDB" id="444540at2759"/>
<evidence type="ECO:0000256" key="1">
    <source>
        <dbReference type="ARBA" id="ARBA00022723"/>
    </source>
</evidence>
<name>A0A812EV49_ACAPH</name>
<evidence type="ECO:0000256" key="3">
    <source>
        <dbReference type="ARBA" id="ARBA00022837"/>
    </source>
</evidence>
<dbReference type="SMART" id="SM00054">
    <property type="entry name" value="EFh"/>
    <property type="match status" value="4"/>
</dbReference>
<dbReference type="InterPro" id="IPR002048">
    <property type="entry name" value="EF_hand_dom"/>
</dbReference>
<dbReference type="EMBL" id="CAHIKZ030005563">
    <property type="protein sequence ID" value="CAE1329864.1"/>
    <property type="molecule type" value="Genomic_DNA"/>
</dbReference>
<dbReference type="GO" id="GO:0005509">
    <property type="term" value="F:calcium ion binding"/>
    <property type="evidence" value="ECO:0007669"/>
    <property type="project" value="InterPro"/>
</dbReference>
<dbReference type="InterPro" id="IPR018247">
    <property type="entry name" value="EF_Hand_1_Ca_BS"/>
</dbReference>
<evidence type="ECO:0000256" key="2">
    <source>
        <dbReference type="ARBA" id="ARBA00022737"/>
    </source>
</evidence>
<keyword evidence="6" id="KW-1185">Reference proteome</keyword>
<protein>
    <submittedName>
        <fullName evidence="5">Calcyphosin,Crustacean calcium-binding protein 23,Calcyphosin-like protein</fullName>
    </submittedName>
</protein>
<dbReference type="Proteomes" id="UP000597762">
    <property type="component" value="Unassembled WGS sequence"/>
</dbReference>
<feature type="domain" description="EF-hand" evidence="4">
    <location>
        <begin position="65"/>
        <end position="100"/>
    </location>
</feature>
<evidence type="ECO:0000259" key="4">
    <source>
        <dbReference type="PROSITE" id="PS50222"/>
    </source>
</evidence>
<evidence type="ECO:0000313" key="6">
    <source>
        <dbReference type="Proteomes" id="UP000597762"/>
    </source>
</evidence>
<feature type="domain" description="EF-hand" evidence="4">
    <location>
        <begin position="101"/>
        <end position="136"/>
    </location>
</feature>
<dbReference type="SUPFAM" id="SSF47473">
    <property type="entry name" value="EF-hand"/>
    <property type="match status" value="1"/>
</dbReference>
<feature type="domain" description="EF-hand" evidence="4">
    <location>
        <begin position="29"/>
        <end position="64"/>
    </location>
</feature>
<sequence>MMAKASQKLKGTSDPLERLRLQCLSRGASGIKGLARMFKIIDDDLNRRIDYSEFKKGIHDYGLSLEQDQLQDLFTRFDKDGNGVVDFDEFLTSLRPPMSQHRKNLIMKAFTKLDRTHDGVITTEDLKGVYNVKHHPKFLNGEFSEDQCLRLFLDSFDSDQKDGVVTKEEFLNYYSGVSASIDSDAYFDLMMRSAWKL</sequence>
<dbReference type="InterPro" id="IPR051581">
    <property type="entry name" value="Ca-bind"/>
</dbReference>
<reference evidence="5" key="1">
    <citation type="submission" date="2021-01" db="EMBL/GenBank/DDBJ databases">
        <authorList>
            <person name="Li R."/>
            <person name="Bekaert M."/>
        </authorList>
    </citation>
    <scope>NUCLEOTIDE SEQUENCE</scope>
    <source>
        <strain evidence="5">Farmed</strain>
    </source>
</reference>
<proteinExistence type="predicted"/>
<dbReference type="AlphaFoldDB" id="A0A812EV49"/>